<evidence type="ECO:0000256" key="5">
    <source>
        <dbReference type="ARBA" id="ARBA00022806"/>
    </source>
</evidence>
<feature type="domain" description="Helicase C-terminal" evidence="9">
    <location>
        <begin position="272"/>
        <end position="455"/>
    </location>
</feature>
<gene>
    <name evidence="10" type="ORF">CHRIB12_LOCUS21781</name>
</gene>
<evidence type="ECO:0000256" key="7">
    <source>
        <dbReference type="ARBA" id="ARBA00047984"/>
    </source>
</evidence>
<dbReference type="VEuPathDB" id="FungiDB:RhiirFUN_003535"/>
<evidence type="ECO:0000259" key="8">
    <source>
        <dbReference type="PROSITE" id="PS51192"/>
    </source>
</evidence>
<dbReference type="GO" id="GO:0071013">
    <property type="term" value="C:catalytic step 2 spliceosome"/>
    <property type="evidence" value="ECO:0007669"/>
    <property type="project" value="TreeGrafter"/>
</dbReference>
<keyword evidence="3" id="KW-0547">Nucleotide-binding</keyword>
<evidence type="ECO:0000256" key="6">
    <source>
        <dbReference type="ARBA" id="ARBA00022840"/>
    </source>
</evidence>
<organism evidence="10 11">
    <name type="scientific">Rhizophagus irregularis</name>
    <dbReference type="NCBI Taxonomy" id="588596"/>
    <lineage>
        <taxon>Eukaryota</taxon>
        <taxon>Fungi</taxon>
        <taxon>Fungi incertae sedis</taxon>
        <taxon>Mucoromycota</taxon>
        <taxon>Glomeromycotina</taxon>
        <taxon>Glomeromycetes</taxon>
        <taxon>Glomerales</taxon>
        <taxon>Glomeraceae</taxon>
        <taxon>Rhizophagus</taxon>
    </lineage>
</organism>
<dbReference type="PANTHER" id="PTHR18934:SF85">
    <property type="entry name" value="ATP-DEPENDENT RNA HELICASE DHX8"/>
    <property type="match status" value="1"/>
</dbReference>
<dbReference type="Proteomes" id="UP000684084">
    <property type="component" value="Unassembled WGS sequence"/>
</dbReference>
<proteinExistence type="predicted"/>
<evidence type="ECO:0000256" key="4">
    <source>
        <dbReference type="ARBA" id="ARBA00022801"/>
    </source>
</evidence>
<dbReference type="CDD" id="cd18791">
    <property type="entry name" value="SF2_C_RHA"/>
    <property type="match status" value="1"/>
</dbReference>
<dbReference type="SMART" id="SM00487">
    <property type="entry name" value="DEXDc"/>
    <property type="match status" value="1"/>
</dbReference>
<reference evidence="10" key="1">
    <citation type="submission" date="2020-05" db="EMBL/GenBank/DDBJ databases">
        <authorList>
            <person name="Rincon C."/>
            <person name="Sanders R I."/>
            <person name="Robbins C."/>
            <person name="Chaturvedi A."/>
        </authorList>
    </citation>
    <scope>NUCLEOTIDE SEQUENCE</scope>
    <source>
        <strain evidence="10">CHB12</strain>
    </source>
</reference>
<protein>
    <recommendedName>
        <fullName evidence="1">RNA helicase</fullName>
        <ecNumber evidence="1">3.6.4.13</ecNumber>
    </recommendedName>
</protein>
<evidence type="ECO:0000259" key="9">
    <source>
        <dbReference type="PROSITE" id="PS51194"/>
    </source>
</evidence>
<dbReference type="Pfam" id="PF21010">
    <property type="entry name" value="HA2_C"/>
    <property type="match status" value="1"/>
</dbReference>
<keyword evidence="5" id="KW-0347">Helicase</keyword>
<dbReference type="FunFam" id="3.40.50.300:FF:000615">
    <property type="entry name" value="pre-mRNA-splicing factor ATP-dependent RNA helicase DEAH7"/>
    <property type="match status" value="1"/>
</dbReference>
<keyword evidence="4" id="KW-0378">Hydrolase</keyword>
<sequence>MSQVSTIKGSPLWVHSYKMALHVPVNLSHLDYIGLGERFERCNSNFRYSPRDQKQKLEIKMVSQRIIKQRESLPIFQFRQKIIDAIKSQNLLVIIGETGSGKTTQIPQYILESFEDCRLIGVTQPRRIAAITVANRVSEEHGTRIGDEVGYCIRFDDCTSSRTRLKYMTDGVLLREATLDPRLEHYDIIIIDEAHERTLETDVLFGLLKETYRLRPELKILIMSATLNVEKFSDFFNECPIFIIPGRTYDVAINHHRDAKISSLKSTYVQRAVDTALYIHTQEPPGDILVFLTGQYEIEKACLDLDDRARELNYRKDVKYYNEIKDLVIYPIHATLETMEQKAIFEDPPRGTRKVVFATNIAQTSVTIPGIKYVIDTGFVKQKTYDPSTGMDALLVVPISKAAATQRAGRAGRTAPGKAFRLYSRESFEQMEEETVPEIQRSSLLGTVLSLKKMGIKDIIRFEFIDPPDYILVMNALKQLFLLEAIDENGKLTPLGDEMCIFPLNPFLSRVLVASARQFECSKEVSTIVAMLSVEEVFFSPRNEEKLFEVNEKRKEFYHPSGDYITLLNIFEGYRDSGYDKDWCRDKYFNHRALSMAKSVRDQLRELMQKHEIPIISCRQKENREDGEDIHRKKRSKRSYYETKARKYDVSKILESFSTSYYIHLAKRHPHRPVFYHYASAKVHTNEIVDSNNSLLALHISPTSALHPDNKIVKINNLDWVMYHSVLYTSKALMKVVSKVNFEWVEEKIKLFKKLETVNLNNESGEKQNDKSNSDDESVVIESDRIERYVMEEEEKKRKKLENIEAARQRALNRRSLNS</sequence>
<evidence type="ECO:0000313" key="10">
    <source>
        <dbReference type="EMBL" id="CAB5391036.1"/>
    </source>
</evidence>
<dbReference type="GO" id="GO:0000390">
    <property type="term" value="P:spliceosomal complex disassembly"/>
    <property type="evidence" value="ECO:0007669"/>
    <property type="project" value="TreeGrafter"/>
</dbReference>
<evidence type="ECO:0000256" key="3">
    <source>
        <dbReference type="ARBA" id="ARBA00022741"/>
    </source>
</evidence>
<dbReference type="PROSITE" id="PS51194">
    <property type="entry name" value="HELICASE_CTER"/>
    <property type="match status" value="1"/>
</dbReference>
<evidence type="ECO:0000256" key="1">
    <source>
        <dbReference type="ARBA" id="ARBA00012552"/>
    </source>
</evidence>
<comment type="caution">
    <text evidence="10">The sequence shown here is derived from an EMBL/GenBank/DDBJ whole genome shotgun (WGS) entry which is preliminary data.</text>
</comment>
<dbReference type="InterPro" id="IPR048333">
    <property type="entry name" value="HA2_WH"/>
</dbReference>
<dbReference type="AlphaFoldDB" id="A0A916EIG3"/>
<feature type="domain" description="Helicase ATP-binding" evidence="8">
    <location>
        <begin position="83"/>
        <end position="245"/>
    </location>
</feature>
<evidence type="ECO:0000256" key="2">
    <source>
        <dbReference type="ARBA" id="ARBA00022664"/>
    </source>
</evidence>
<dbReference type="InterPro" id="IPR014001">
    <property type="entry name" value="Helicase_ATP-bd"/>
</dbReference>
<dbReference type="SMART" id="SM00490">
    <property type="entry name" value="HELICc"/>
    <property type="match status" value="1"/>
</dbReference>
<dbReference type="PROSITE" id="PS51192">
    <property type="entry name" value="HELICASE_ATP_BIND_1"/>
    <property type="match status" value="1"/>
</dbReference>
<dbReference type="EC" id="3.6.4.13" evidence="1"/>
<dbReference type="OrthoDB" id="10253254at2759"/>
<dbReference type="Pfam" id="PF00271">
    <property type="entry name" value="Helicase_C"/>
    <property type="match status" value="1"/>
</dbReference>
<dbReference type="EMBL" id="CAGKOT010000071">
    <property type="protein sequence ID" value="CAB5391036.1"/>
    <property type="molecule type" value="Genomic_DNA"/>
</dbReference>
<dbReference type="InterPro" id="IPR007502">
    <property type="entry name" value="Helicase-assoc_dom"/>
</dbReference>
<dbReference type="Pfam" id="PF00270">
    <property type="entry name" value="DEAD"/>
    <property type="match status" value="1"/>
</dbReference>
<dbReference type="InterPro" id="IPR011545">
    <property type="entry name" value="DEAD/DEAH_box_helicase_dom"/>
</dbReference>
<dbReference type="Pfam" id="PF04408">
    <property type="entry name" value="WHD_HA2"/>
    <property type="match status" value="1"/>
</dbReference>
<accession>A0A916EIG3</accession>
<name>A0A916EIG3_9GLOM</name>
<dbReference type="GO" id="GO:0003724">
    <property type="term" value="F:RNA helicase activity"/>
    <property type="evidence" value="ECO:0007669"/>
    <property type="project" value="UniProtKB-EC"/>
</dbReference>
<dbReference type="GO" id="GO:0003723">
    <property type="term" value="F:RNA binding"/>
    <property type="evidence" value="ECO:0007669"/>
    <property type="project" value="TreeGrafter"/>
</dbReference>
<keyword evidence="6" id="KW-0067">ATP-binding</keyword>
<dbReference type="InterPro" id="IPR001650">
    <property type="entry name" value="Helicase_C-like"/>
</dbReference>
<dbReference type="GO" id="GO:0005524">
    <property type="term" value="F:ATP binding"/>
    <property type="evidence" value="ECO:0007669"/>
    <property type="project" value="UniProtKB-KW"/>
</dbReference>
<dbReference type="GO" id="GO:0016787">
    <property type="term" value="F:hydrolase activity"/>
    <property type="evidence" value="ECO:0007669"/>
    <property type="project" value="UniProtKB-KW"/>
</dbReference>
<dbReference type="FunFam" id="3.40.50.300:FF:000145">
    <property type="entry name" value="probable ATP-dependent RNA helicase DHX40"/>
    <property type="match status" value="1"/>
</dbReference>
<dbReference type="SMART" id="SM00847">
    <property type="entry name" value="HA2"/>
    <property type="match status" value="1"/>
</dbReference>
<evidence type="ECO:0000313" key="11">
    <source>
        <dbReference type="Proteomes" id="UP000684084"/>
    </source>
</evidence>
<comment type="catalytic activity">
    <reaction evidence="7">
        <text>ATP + H2O = ADP + phosphate + H(+)</text>
        <dbReference type="Rhea" id="RHEA:13065"/>
        <dbReference type="ChEBI" id="CHEBI:15377"/>
        <dbReference type="ChEBI" id="CHEBI:15378"/>
        <dbReference type="ChEBI" id="CHEBI:30616"/>
        <dbReference type="ChEBI" id="CHEBI:43474"/>
        <dbReference type="ChEBI" id="CHEBI:456216"/>
        <dbReference type="EC" id="3.6.4.13"/>
    </reaction>
</comment>
<keyword evidence="2" id="KW-0507">mRNA processing</keyword>
<dbReference type="PANTHER" id="PTHR18934">
    <property type="entry name" value="ATP-DEPENDENT RNA HELICASE"/>
    <property type="match status" value="1"/>
</dbReference>